<reference evidence="1" key="1">
    <citation type="submission" date="2020-05" db="EMBL/GenBank/DDBJ databases">
        <authorList>
            <person name="Chiriac C."/>
            <person name="Salcher M."/>
            <person name="Ghai R."/>
            <person name="Kavagutti S V."/>
        </authorList>
    </citation>
    <scope>NUCLEOTIDE SEQUENCE</scope>
</reference>
<name>A0A6J6C8R0_9ZZZZ</name>
<dbReference type="EMBL" id="CAEZSF010000151">
    <property type="protein sequence ID" value="CAB4547475.1"/>
    <property type="molecule type" value="Genomic_DNA"/>
</dbReference>
<proteinExistence type="predicted"/>
<dbReference type="InterPro" id="IPR028110">
    <property type="entry name" value="TMEM254"/>
</dbReference>
<dbReference type="AlphaFoldDB" id="A0A6J6C8R0"/>
<sequence length="101" mass="10966">MSSARTPSLAWRLFVVVGVGTSVAITVSDPAWEKWKSVAGEKIPRKAMRSLLVGTAAIHSAEAASSYVSARRSNLEQPGRWALSTLLWGFPVMRRLRKAAA</sequence>
<dbReference type="Pfam" id="PF14934">
    <property type="entry name" value="TMEM254"/>
    <property type="match status" value="1"/>
</dbReference>
<evidence type="ECO:0000313" key="1">
    <source>
        <dbReference type="EMBL" id="CAB4547475.1"/>
    </source>
</evidence>
<evidence type="ECO:0000313" key="2">
    <source>
        <dbReference type="EMBL" id="CAB4888488.1"/>
    </source>
</evidence>
<accession>A0A6J6C8R0</accession>
<dbReference type="EMBL" id="CAFBMG010000002">
    <property type="protein sequence ID" value="CAB4888488.1"/>
    <property type="molecule type" value="Genomic_DNA"/>
</dbReference>
<organism evidence="1">
    <name type="scientific">freshwater metagenome</name>
    <dbReference type="NCBI Taxonomy" id="449393"/>
    <lineage>
        <taxon>unclassified sequences</taxon>
        <taxon>metagenomes</taxon>
        <taxon>ecological metagenomes</taxon>
    </lineage>
</organism>
<protein>
    <submittedName>
        <fullName evidence="1">Unannotated protein</fullName>
    </submittedName>
</protein>
<gene>
    <name evidence="1" type="ORF">UFOPK1358_01399</name>
    <name evidence="2" type="ORF">UFOPK3519_00032</name>
</gene>